<gene>
    <name evidence="12" type="ORF">EK0264_09515</name>
</gene>
<keyword evidence="5" id="KW-0479">Metal-binding</keyword>
<evidence type="ECO:0000256" key="1">
    <source>
        <dbReference type="ARBA" id="ARBA00001946"/>
    </source>
</evidence>
<dbReference type="NCBIfam" id="TIGR02692">
    <property type="entry name" value="tRNA_CCA_actino"/>
    <property type="match status" value="1"/>
</dbReference>
<dbReference type="InterPro" id="IPR043519">
    <property type="entry name" value="NT_sf"/>
</dbReference>
<dbReference type="Pfam" id="PF12627">
    <property type="entry name" value="PolyA_pol_RNAbd"/>
    <property type="match status" value="1"/>
</dbReference>
<evidence type="ECO:0000256" key="10">
    <source>
        <dbReference type="ARBA" id="ARBA00022884"/>
    </source>
</evidence>
<keyword evidence="2 12" id="KW-0808">Transferase</keyword>
<dbReference type="InParanoid" id="A0A7L4YNP8"/>
<evidence type="ECO:0000256" key="6">
    <source>
        <dbReference type="ARBA" id="ARBA00022741"/>
    </source>
</evidence>
<keyword evidence="9" id="KW-0460">Magnesium</keyword>
<feature type="domain" description="HD" evidence="11">
    <location>
        <begin position="262"/>
        <end position="382"/>
    </location>
</feature>
<dbReference type="InterPro" id="IPR006674">
    <property type="entry name" value="HD_domain"/>
</dbReference>
<evidence type="ECO:0000259" key="11">
    <source>
        <dbReference type="PROSITE" id="PS51831"/>
    </source>
</evidence>
<name>A0A7L4YNP8_9ACTN</name>
<dbReference type="GO" id="GO:0004810">
    <property type="term" value="F:CCA tRNA nucleotidyltransferase activity"/>
    <property type="evidence" value="ECO:0007669"/>
    <property type="project" value="UniProtKB-EC"/>
</dbReference>
<dbReference type="RefSeq" id="WP_159545034.1">
    <property type="nucleotide sequence ID" value="NZ_CP047156.1"/>
</dbReference>
<dbReference type="PANTHER" id="PTHR47545">
    <property type="entry name" value="MULTIFUNCTIONAL CCA PROTEIN"/>
    <property type="match status" value="1"/>
</dbReference>
<dbReference type="InterPro" id="IPR006675">
    <property type="entry name" value="HDIG_dom"/>
</dbReference>
<dbReference type="InterPro" id="IPR014065">
    <property type="entry name" value="tRNA_adenylyltransferase"/>
</dbReference>
<dbReference type="InterPro" id="IPR032828">
    <property type="entry name" value="PolyA_RNA-bd"/>
</dbReference>
<accession>A0A7L4YNP8</accession>
<comment type="cofactor">
    <cofactor evidence="1">
        <name>Mg(2+)</name>
        <dbReference type="ChEBI" id="CHEBI:18420"/>
    </cofactor>
</comment>
<dbReference type="Gene3D" id="1.10.3090.10">
    <property type="entry name" value="cca-adding enzyme, domain 2"/>
    <property type="match status" value="1"/>
</dbReference>
<dbReference type="FunFam" id="1.10.3090.10:FF:000002">
    <property type="entry name" value="CCA tRNA nucleotidyltransferase"/>
    <property type="match status" value="1"/>
</dbReference>
<dbReference type="SUPFAM" id="SSF81301">
    <property type="entry name" value="Nucleotidyltransferase"/>
    <property type="match status" value="1"/>
</dbReference>
<dbReference type="InterPro" id="IPR003607">
    <property type="entry name" value="HD/PDEase_dom"/>
</dbReference>
<evidence type="ECO:0000256" key="9">
    <source>
        <dbReference type="ARBA" id="ARBA00022842"/>
    </source>
</evidence>
<dbReference type="PANTHER" id="PTHR47545:SF1">
    <property type="entry name" value="MULTIFUNCTIONAL CCA PROTEIN"/>
    <property type="match status" value="1"/>
</dbReference>
<protein>
    <submittedName>
        <fullName evidence="12">CCA tRNA nucleotidyltransferase</fullName>
        <ecNumber evidence="12">2.7.7.72</ecNumber>
    </submittedName>
</protein>
<evidence type="ECO:0000256" key="7">
    <source>
        <dbReference type="ARBA" id="ARBA00022800"/>
    </source>
</evidence>
<keyword evidence="4 12" id="KW-0548">Nucleotidyltransferase</keyword>
<dbReference type="OrthoDB" id="9805698at2"/>
<dbReference type="CDD" id="cd00077">
    <property type="entry name" value="HDc"/>
    <property type="match status" value="1"/>
</dbReference>
<keyword evidence="7" id="KW-0692">RNA repair</keyword>
<dbReference type="KEGG" id="eke:EK0264_09515"/>
<evidence type="ECO:0000256" key="2">
    <source>
        <dbReference type="ARBA" id="ARBA00022679"/>
    </source>
</evidence>
<evidence type="ECO:0000256" key="5">
    <source>
        <dbReference type="ARBA" id="ARBA00022723"/>
    </source>
</evidence>
<dbReference type="Pfam" id="PF01966">
    <property type="entry name" value="HD"/>
    <property type="match status" value="1"/>
</dbReference>
<dbReference type="SUPFAM" id="SSF81891">
    <property type="entry name" value="Poly A polymerase C-terminal region-like"/>
    <property type="match status" value="1"/>
</dbReference>
<organism evidence="12 13">
    <name type="scientific">Epidermidibacterium keratini</name>
    <dbReference type="NCBI Taxonomy" id="1891644"/>
    <lineage>
        <taxon>Bacteria</taxon>
        <taxon>Bacillati</taxon>
        <taxon>Actinomycetota</taxon>
        <taxon>Actinomycetes</taxon>
        <taxon>Sporichthyales</taxon>
        <taxon>Sporichthyaceae</taxon>
        <taxon>Epidermidibacterium</taxon>
    </lineage>
</organism>
<evidence type="ECO:0000313" key="13">
    <source>
        <dbReference type="Proteomes" id="UP000463857"/>
    </source>
</evidence>
<keyword evidence="3" id="KW-0819">tRNA processing</keyword>
<dbReference type="GO" id="GO:0008033">
    <property type="term" value="P:tRNA processing"/>
    <property type="evidence" value="ECO:0007669"/>
    <property type="project" value="UniProtKB-KW"/>
</dbReference>
<dbReference type="Pfam" id="PF01743">
    <property type="entry name" value="PolyA_pol"/>
    <property type="match status" value="1"/>
</dbReference>
<dbReference type="SMART" id="SM00471">
    <property type="entry name" value="HDc"/>
    <property type="match status" value="1"/>
</dbReference>
<dbReference type="CDD" id="cd05398">
    <property type="entry name" value="NT_ClassII-CCAase"/>
    <property type="match status" value="1"/>
</dbReference>
<sequence>MKPPEVSAQLRAVLDPITGPLATRFAEAGHELALVGGPVRDAVRGTLDLSDEHDLDMTTSARPEQVLELIEGYADAVWTIGIEFGTVGLMREGFQIEITTYRADRYDRISRNPQVAFGDSLHDDLSRRDFTVNAMAVSLIDGQFHDPYDGIGDLERGVLRTPGSPEESFADDPLRIFRLVRFVAQLGMQIDPATAAAAEQMAGELSRITPERIQGELSKLILTADPRPGLDAMVQLGIADVVLPELSGLRLEIDEHHRHKDVYAHSLTVLKQAIDLEPRLGMDGPDLVVRLAALLHDIGKPATRKHEANGGVSFHHHEVVGAKLVRKRLRALRYPKSVIEDVAALTFLHLRFHGFSEGHWTDSAVRRYVTDAGPLLERLHVLVRSDSTTRNRRRAQWLSQAYDDLEARIAALQEKEDLQAVRPDLDGNAIMQILGLKPGPEVGKAWSYLKELRLERGPLEHDEAVAELKTWAAENLDR</sequence>
<proteinExistence type="predicted"/>
<dbReference type="InterPro" id="IPR050124">
    <property type="entry name" value="tRNA_CCA-adding_enzyme"/>
</dbReference>
<dbReference type="AlphaFoldDB" id="A0A7L4YNP8"/>
<keyword evidence="8" id="KW-0067">ATP-binding</keyword>
<dbReference type="EC" id="2.7.7.72" evidence="12"/>
<dbReference type="GO" id="GO:0005524">
    <property type="term" value="F:ATP binding"/>
    <property type="evidence" value="ECO:0007669"/>
    <property type="project" value="UniProtKB-KW"/>
</dbReference>
<evidence type="ECO:0000313" key="12">
    <source>
        <dbReference type="EMBL" id="QHC00494.1"/>
    </source>
</evidence>
<dbReference type="NCBIfam" id="TIGR00277">
    <property type="entry name" value="HDIG"/>
    <property type="match status" value="1"/>
</dbReference>
<evidence type="ECO:0000256" key="3">
    <source>
        <dbReference type="ARBA" id="ARBA00022694"/>
    </source>
</evidence>
<dbReference type="GO" id="GO:0046872">
    <property type="term" value="F:metal ion binding"/>
    <property type="evidence" value="ECO:0007669"/>
    <property type="project" value="UniProtKB-KW"/>
</dbReference>
<dbReference type="InterPro" id="IPR002646">
    <property type="entry name" value="PolA_pol_head_dom"/>
</dbReference>
<keyword evidence="6" id="KW-0547">Nucleotide-binding</keyword>
<keyword evidence="10" id="KW-0694">RNA-binding</keyword>
<dbReference type="GO" id="GO:0042245">
    <property type="term" value="P:RNA repair"/>
    <property type="evidence" value="ECO:0007669"/>
    <property type="project" value="UniProtKB-KW"/>
</dbReference>
<dbReference type="GO" id="GO:0003723">
    <property type="term" value="F:RNA binding"/>
    <property type="evidence" value="ECO:0007669"/>
    <property type="project" value="UniProtKB-KW"/>
</dbReference>
<keyword evidence="13" id="KW-1185">Reference proteome</keyword>
<dbReference type="Proteomes" id="UP000463857">
    <property type="component" value="Chromosome"/>
</dbReference>
<evidence type="ECO:0000256" key="8">
    <source>
        <dbReference type="ARBA" id="ARBA00022840"/>
    </source>
</evidence>
<evidence type="ECO:0000256" key="4">
    <source>
        <dbReference type="ARBA" id="ARBA00022695"/>
    </source>
</evidence>
<dbReference type="Gene3D" id="3.30.460.10">
    <property type="entry name" value="Beta Polymerase, domain 2"/>
    <property type="match status" value="1"/>
</dbReference>
<dbReference type="FunCoup" id="A0A7L4YNP8">
    <property type="interactions" value="198"/>
</dbReference>
<dbReference type="PROSITE" id="PS51831">
    <property type="entry name" value="HD"/>
    <property type="match status" value="1"/>
</dbReference>
<reference evidence="12 13" key="1">
    <citation type="journal article" date="2018" name="Int. J. Syst. Evol. Microbiol.">
        <title>Epidermidibacterium keratini gen. nov., sp. nov., a member of the family Sporichthyaceae, isolated from keratin epidermis.</title>
        <authorList>
            <person name="Lee D.G."/>
            <person name="Trujillo M.E."/>
            <person name="Kang S."/>
            <person name="Nam J.J."/>
            <person name="Kim Y.J."/>
        </authorList>
    </citation>
    <scope>NUCLEOTIDE SEQUENCE [LARGE SCALE GENOMIC DNA]</scope>
    <source>
        <strain evidence="12 13">EPI-7</strain>
    </source>
</reference>
<dbReference type="EMBL" id="CP047156">
    <property type="protein sequence ID" value="QHC00494.1"/>
    <property type="molecule type" value="Genomic_DNA"/>
</dbReference>